<dbReference type="EMBL" id="JAGMWT010000012">
    <property type="protein sequence ID" value="KAH7118746.1"/>
    <property type="molecule type" value="Genomic_DNA"/>
</dbReference>
<evidence type="ECO:0008006" key="5">
    <source>
        <dbReference type="Google" id="ProtNLM"/>
    </source>
</evidence>
<evidence type="ECO:0000256" key="1">
    <source>
        <dbReference type="SAM" id="MobiDB-lite"/>
    </source>
</evidence>
<organism evidence="3 4">
    <name type="scientific">Dendryphion nanum</name>
    <dbReference type="NCBI Taxonomy" id="256645"/>
    <lineage>
        <taxon>Eukaryota</taxon>
        <taxon>Fungi</taxon>
        <taxon>Dikarya</taxon>
        <taxon>Ascomycota</taxon>
        <taxon>Pezizomycotina</taxon>
        <taxon>Dothideomycetes</taxon>
        <taxon>Pleosporomycetidae</taxon>
        <taxon>Pleosporales</taxon>
        <taxon>Torulaceae</taxon>
        <taxon>Dendryphion</taxon>
    </lineage>
</organism>
<feature type="region of interest" description="Disordered" evidence="1">
    <location>
        <begin position="198"/>
        <end position="222"/>
    </location>
</feature>
<evidence type="ECO:0000313" key="3">
    <source>
        <dbReference type="EMBL" id="KAH7118746.1"/>
    </source>
</evidence>
<evidence type="ECO:0000313" key="4">
    <source>
        <dbReference type="Proteomes" id="UP000700596"/>
    </source>
</evidence>
<sequence>MLLQSRGTIHLSFSSSHFHSRRVFLCLLLLLLFSPTPTPRRSETRQKPYTSSHPGPRFLFLLIWEFYCSWPVPAHVCQSDVSQARCTTLGDRCKCETESGAGGYYSIAILRVLCVVRLKINIEIGHEKGYVDVDVCKQRSLVRRVHYARRFVGGLAGASIEHGSGHGSRVRWCRHGTWARARVAILLCFDRTSGSGRARRRREARRPARAEVKNIGRHDGMD</sequence>
<accession>A0A9P9DGG0</accession>
<protein>
    <recommendedName>
        <fullName evidence="5">Secreted protein</fullName>
    </recommendedName>
</protein>
<feature type="chain" id="PRO_5040411133" description="Secreted protein" evidence="2">
    <location>
        <begin position="41"/>
        <end position="222"/>
    </location>
</feature>
<keyword evidence="4" id="KW-1185">Reference proteome</keyword>
<reference evidence="3" key="1">
    <citation type="journal article" date="2021" name="Nat. Commun.">
        <title>Genetic determinants of endophytism in the Arabidopsis root mycobiome.</title>
        <authorList>
            <person name="Mesny F."/>
            <person name="Miyauchi S."/>
            <person name="Thiergart T."/>
            <person name="Pickel B."/>
            <person name="Atanasova L."/>
            <person name="Karlsson M."/>
            <person name="Huettel B."/>
            <person name="Barry K.W."/>
            <person name="Haridas S."/>
            <person name="Chen C."/>
            <person name="Bauer D."/>
            <person name="Andreopoulos W."/>
            <person name="Pangilinan J."/>
            <person name="LaButti K."/>
            <person name="Riley R."/>
            <person name="Lipzen A."/>
            <person name="Clum A."/>
            <person name="Drula E."/>
            <person name="Henrissat B."/>
            <person name="Kohler A."/>
            <person name="Grigoriev I.V."/>
            <person name="Martin F.M."/>
            <person name="Hacquard S."/>
        </authorList>
    </citation>
    <scope>NUCLEOTIDE SEQUENCE</scope>
    <source>
        <strain evidence="3">MPI-CAGE-CH-0243</strain>
    </source>
</reference>
<dbReference type="Proteomes" id="UP000700596">
    <property type="component" value="Unassembled WGS sequence"/>
</dbReference>
<keyword evidence="2" id="KW-0732">Signal</keyword>
<feature type="signal peptide" evidence="2">
    <location>
        <begin position="1"/>
        <end position="40"/>
    </location>
</feature>
<gene>
    <name evidence="3" type="ORF">B0J11DRAFT_535167</name>
</gene>
<name>A0A9P9DGG0_9PLEO</name>
<proteinExistence type="predicted"/>
<comment type="caution">
    <text evidence="3">The sequence shown here is derived from an EMBL/GenBank/DDBJ whole genome shotgun (WGS) entry which is preliminary data.</text>
</comment>
<evidence type="ECO:0000256" key="2">
    <source>
        <dbReference type="SAM" id="SignalP"/>
    </source>
</evidence>
<feature type="compositionally biased region" description="Basic and acidic residues" evidence="1">
    <location>
        <begin position="205"/>
        <end position="222"/>
    </location>
</feature>
<feature type="non-terminal residue" evidence="3">
    <location>
        <position position="222"/>
    </location>
</feature>
<dbReference type="AlphaFoldDB" id="A0A9P9DGG0"/>